<dbReference type="InterPro" id="IPR013032">
    <property type="entry name" value="EGF-like_CS"/>
</dbReference>
<dbReference type="InterPro" id="IPR000742">
    <property type="entry name" value="EGF"/>
</dbReference>
<dbReference type="Proteomes" id="UP000507470">
    <property type="component" value="Unassembled WGS sequence"/>
</dbReference>
<keyword evidence="5" id="KW-0325">Glycoprotein</keyword>
<dbReference type="Gene3D" id="2.10.25.10">
    <property type="entry name" value="Laminin"/>
    <property type="match status" value="3"/>
</dbReference>
<protein>
    <submittedName>
        <fullName evidence="10">Uncharacterized protein</fullName>
    </submittedName>
</protein>
<dbReference type="CDD" id="cd00041">
    <property type="entry name" value="CUB"/>
    <property type="match status" value="1"/>
</dbReference>
<feature type="domain" description="EGF-like" evidence="9">
    <location>
        <begin position="198"/>
        <end position="233"/>
    </location>
</feature>
<feature type="transmembrane region" description="Helical" evidence="7">
    <location>
        <begin position="129"/>
        <end position="149"/>
    </location>
</feature>
<evidence type="ECO:0000256" key="3">
    <source>
        <dbReference type="ARBA" id="ARBA00022737"/>
    </source>
</evidence>
<feature type="disulfide bond" evidence="6">
    <location>
        <begin position="223"/>
        <end position="232"/>
    </location>
</feature>
<comment type="caution">
    <text evidence="6">Lacks conserved residue(s) required for the propagation of feature annotation.</text>
</comment>
<keyword evidence="7" id="KW-1133">Transmembrane helix</keyword>
<accession>A0A6J8EX71</accession>
<dbReference type="SUPFAM" id="SSF49854">
    <property type="entry name" value="Spermadhesin, CUB domain"/>
    <property type="match status" value="1"/>
</dbReference>
<dbReference type="Pfam" id="PF12661">
    <property type="entry name" value="hEGF"/>
    <property type="match status" value="1"/>
</dbReference>
<dbReference type="SMART" id="SM00179">
    <property type="entry name" value="EGF_CA"/>
    <property type="match status" value="2"/>
</dbReference>
<dbReference type="PROSITE" id="PS01186">
    <property type="entry name" value="EGF_2"/>
    <property type="match status" value="2"/>
</dbReference>
<evidence type="ECO:0000256" key="2">
    <source>
        <dbReference type="ARBA" id="ARBA00022729"/>
    </source>
</evidence>
<dbReference type="Gene3D" id="2.60.120.290">
    <property type="entry name" value="Spermadhesin, CUB domain"/>
    <property type="match status" value="1"/>
</dbReference>
<dbReference type="InterPro" id="IPR035914">
    <property type="entry name" value="Sperma_CUB_dom_sf"/>
</dbReference>
<dbReference type="PROSITE" id="PS01180">
    <property type="entry name" value="CUB"/>
    <property type="match status" value="1"/>
</dbReference>
<dbReference type="PROSITE" id="PS00010">
    <property type="entry name" value="ASX_HYDROXYL"/>
    <property type="match status" value="1"/>
</dbReference>
<feature type="disulfide bond" evidence="6">
    <location>
        <begin position="268"/>
        <end position="277"/>
    </location>
</feature>
<reference evidence="10 11" key="1">
    <citation type="submission" date="2020-06" db="EMBL/GenBank/DDBJ databases">
        <authorList>
            <person name="Li R."/>
            <person name="Bekaert M."/>
        </authorList>
    </citation>
    <scope>NUCLEOTIDE SEQUENCE [LARGE SCALE GENOMIC DNA]</scope>
    <source>
        <strain evidence="11">wild</strain>
    </source>
</reference>
<keyword evidence="11" id="KW-1185">Reference proteome</keyword>
<organism evidence="10 11">
    <name type="scientific">Mytilus coruscus</name>
    <name type="common">Sea mussel</name>
    <dbReference type="NCBI Taxonomy" id="42192"/>
    <lineage>
        <taxon>Eukaryota</taxon>
        <taxon>Metazoa</taxon>
        <taxon>Spiralia</taxon>
        <taxon>Lophotrochozoa</taxon>
        <taxon>Mollusca</taxon>
        <taxon>Bivalvia</taxon>
        <taxon>Autobranchia</taxon>
        <taxon>Pteriomorphia</taxon>
        <taxon>Mytilida</taxon>
        <taxon>Mytiloidea</taxon>
        <taxon>Mytilidae</taxon>
        <taxon>Mytilinae</taxon>
        <taxon>Mytilus</taxon>
    </lineage>
</organism>
<keyword evidence="3" id="KW-0677">Repeat</keyword>
<evidence type="ECO:0000256" key="4">
    <source>
        <dbReference type="ARBA" id="ARBA00023157"/>
    </source>
</evidence>
<dbReference type="FunFam" id="2.60.120.290:FF:000005">
    <property type="entry name" value="Procollagen C-endopeptidase enhancer 1"/>
    <property type="match status" value="1"/>
</dbReference>
<dbReference type="SUPFAM" id="SSF57196">
    <property type="entry name" value="EGF/Laminin"/>
    <property type="match status" value="3"/>
</dbReference>
<dbReference type="InterPro" id="IPR000152">
    <property type="entry name" value="EGF-type_Asp/Asn_hydroxyl_site"/>
</dbReference>
<dbReference type="InterPro" id="IPR001881">
    <property type="entry name" value="EGF-like_Ca-bd_dom"/>
</dbReference>
<evidence type="ECO:0000256" key="5">
    <source>
        <dbReference type="ARBA" id="ARBA00023180"/>
    </source>
</evidence>
<keyword evidence="1 6" id="KW-0245">EGF-like domain</keyword>
<feature type="domain" description="EGF-like" evidence="9">
    <location>
        <begin position="242"/>
        <end position="278"/>
    </location>
</feature>
<gene>
    <name evidence="10" type="ORF">MCOR_56961</name>
</gene>
<sequence>MLRREEILIVIQRIYQRTHSFTDGSLTCTESFKTKKIHYFLRIRNMAEMSKAEPNVYVNNIFNEGKTDDDVVYEKCFDPEDQSNYDQLSSVSKQCSPHTDFNLAHNIPNNQSIKEENCLSQKIQVPWRLLLFISCFLITIVVSNVVTFITTKDKFSEKKAQHRICGSFPCVNGGLCVNDDEQYFCSCTRGFSGKNCEVTPCTALDCLNGGSCEVLNGTFHCLCTYGFSGRLCEGFSGRLCEEAGPCLSNPCFNSGSCTVSGKHYTCNCLIGTDGSRCQDVLFETITSPGYPSNYTDDINEKWNIDVGLGNTVRIKFTLFELEKNYDYVKIYDGHSTKCGSIGNFTGNTLPTEWISTGRYVSIVFTSDESRTGRGFRVVIYRMTST</sequence>
<dbReference type="GO" id="GO:0005509">
    <property type="term" value="F:calcium ion binding"/>
    <property type="evidence" value="ECO:0007669"/>
    <property type="project" value="InterPro"/>
</dbReference>
<keyword evidence="7" id="KW-0472">Membrane</keyword>
<evidence type="ECO:0000259" key="9">
    <source>
        <dbReference type="PROSITE" id="PS50026"/>
    </source>
</evidence>
<dbReference type="EMBL" id="CACVKT020010165">
    <property type="protein sequence ID" value="CAC5425114.1"/>
    <property type="molecule type" value="Genomic_DNA"/>
</dbReference>
<dbReference type="Pfam" id="PF00431">
    <property type="entry name" value="CUB"/>
    <property type="match status" value="1"/>
</dbReference>
<dbReference type="FunFam" id="2.10.25.10:FF:000012">
    <property type="entry name" value="Delta-like protein"/>
    <property type="match status" value="1"/>
</dbReference>
<feature type="disulfide bond" evidence="6">
    <location>
        <begin position="187"/>
        <end position="196"/>
    </location>
</feature>
<dbReference type="Pfam" id="PF00008">
    <property type="entry name" value="EGF"/>
    <property type="match status" value="2"/>
</dbReference>
<evidence type="ECO:0000256" key="7">
    <source>
        <dbReference type="SAM" id="Phobius"/>
    </source>
</evidence>
<feature type="domain" description="EGF-like" evidence="9">
    <location>
        <begin position="161"/>
        <end position="197"/>
    </location>
</feature>
<dbReference type="SMART" id="SM00042">
    <property type="entry name" value="CUB"/>
    <property type="match status" value="1"/>
</dbReference>
<keyword evidence="7" id="KW-0812">Transmembrane</keyword>
<dbReference type="OrthoDB" id="430340at2759"/>
<keyword evidence="2" id="KW-0732">Signal</keyword>
<evidence type="ECO:0000256" key="1">
    <source>
        <dbReference type="ARBA" id="ARBA00022536"/>
    </source>
</evidence>
<name>A0A6J8EX71_MYTCO</name>
<evidence type="ECO:0000313" key="10">
    <source>
        <dbReference type="EMBL" id="CAC5425114.1"/>
    </source>
</evidence>
<keyword evidence="4 6" id="KW-1015">Disulfide bond</keyword>
<proteinExistence type="predicted"/>
<dbReference type="CDD" id="cd00054">
    <property type="entry name" value="EGF_CA"/>
    <property type="match status" value="2"/>
</dbReference>
<dbReference type="SMART" id="SM00181">
    <property type="entry name" value="EGF"/>
    <property type="match status" value="3"/>
</dbReference>
<dbReference type="PROSITE" id="PS00022">
    <property type="entry name" value="EGF_1"/>
    <property type="match status" value="3"/>
</dbReference>
<dbReference type="PANTHER" id="PTHR24251">
    <property type="entry name" value="OVOCHYMASE-RELATED"/>
    <property type="match status" value="1"/>
</dbReference>
<evidence type="ECO:0000259" key="8">
    <source>
        <dbReference type="PROSITE" id="PS01180"/>
    </source>
</evidence>
<evidence type="ECO:0000256" key="6">
    <source>
        <dbReference type="PROSITE-ProRule" id="PRU00076"/>
    </source>
</evidence>
<evidence type="ECO:0000313" key="11">
    <source>
        <dbReference type="Proteomes" id="UP000507470"/>
    </source>
</evidence>
<dbReference type="AlphaFoldDB" id="A0A6J8EX71"/>
<feature type="domain" description="CUB" evidence="8">
    <location>
        <begin position="266"/>
        <end position="382"/>
    </location>
</feature>
<dbReference type="InterPro" id="IPR000859">
    <property type="entry name" value="CUB_dom"/>
</dbReference>
<dbReference type="PROSITE" id="PS50026">
    <property type="entry name" value="EGF_3"/>
    <property type="match status" value="3"/>
</dbReference>